<dbReference type="Proteomes" id="UP001431131">
    <property type="component" value="Unassembled WGS sequence"/>
</dbReference>
<evidence type="ECO:0000313" key="2">
    <source>
        <dbReference type="EMBL" id="MCH1624396.1"/>
    </source>
</evidence>
<gene>
    <name evidence="2" type="ORF">MJG50_03570</name>
</gene>
<proteinExistence type="predicted"/>
<feature type="transmembrane region" description="Helical" evidence="1">
    <location>
        <begin position="70"/>
        <end position="86"/>
    </location>
</feature>
<keyword evidence="1" id="KW-0812">Transmembrane</keyword>
<accession>A0AAW5E328</accession>
<dbReference type="NCBIfam" id="NF041644">
    <property type="entry name" value="CBO0543_fam"/>
    <property type="match status" value="1"/>
</dbReference>
<keyword evidence="3" id="KW-1185">Reference proteome</keyword>
<keyword evidence="1" id="KW-1133">Transmembrane helix</keyword>
<evidence type="ECO:0000256" key="1">
    <source>
        <dbReference type="SAM" id="Phobius"/>
    </source>
</evidence>
<feature type="transmembrane region" description="Helical" evidence="1">
    <location>
        <begin position="6"/>
        <end position="24"/>
    </location>
</feature>
<dbReference type="EMBL" id="JAKTTI010000003">
    <property type="protein sequence ID" value="MCH1624396.1"/>
    <property type="molecule type" value="Genomic_DNA"/>
</dbReference>
<organism evidence="2 3">
    <name type="scientific">Fredinandcohnia quinoae</name>
    <dbReference type="NCBI Taxonomy" id="2918902"/>
    <lineage>
        <taxon>Bacteria</taxon>
        <taxon>Bacillati</taxon>
        <taxon>Bacillota</taxon>
        <taxon>Bacilli</taxon>
        <taxon>Bacillales</taxon>
        <taxon>Bacillaceae</taxon>
        <taxon>Fredinandcohnia</taxon>
    </lineage>
</organism>
<sequence length="165" mass="20147">MLIEHLILIGMWVIGFASFLLFVPRKKWRRGLMAILVFQAWIWLFDMPAFQLDWLTAPVRELPKATDLPLTIDYFFYPVLFSIYYVNKKVMSSQWYEILYFFAWVSVITLFDVCIERYTDLLEYGYLTWYWMWLYLGFLFYISRVCCSLFYNEKASFLIDWRLGK</sequence>
<keyword evidence="1" id="KW-0472">Membrane</keyword>
<dbReference type="AlphaFoldDB" id="A0AAW5E328"/>
<evidence type="ECO:0000313" key="3">
    <source>
        <dbReference type="Proteomes" id="UP001431131"/>
    </source>
</evidence>
<feature type="transmembrane region" description="Helical" evidence="1">
    <location>
        <begin position="130"/>
        <end position="152"/>
    </location>
</feature>
<comment type="caution">
    <text evidence="2">The sequence shown here is derived from an EMBL/GenBank/DDBJ whole genome shotgun (WGS) entry which is preliminary data.</text>
</comment>
<dbReference type="RefSeq" id="WP_240252779.1">
    <property type="nucleotide sequence ID" value="NZ_JAKTTI010000003.1"/>
</dbReference>
<reference evidence="2" key="1">
    <citation type="submission" date="2022-02" db="EMBL/GenBank/DDBJ databases">
        <title>Fredinandcohnia quinoae sp. nov. isolated from Chenopodium quinoa seeds.</title>
        <authorList>
            <person name="Saati-Santamaria Z."/>
            <person name="Flores-Felix J.D."/>
            <person name="Igual J.M."/>
            <person name="Velazquez E."/>
            <person name="Garcia-Fraile P."/>
            <person name="Martinez-Molina E."/>
        </authorList>
    </citation>
    <scope>NUCLEOTIDE SEQUENCE</scope>
    <source>
        <strain evidence="2">SECRCQ15</strain>
    </source>
</reference>
<protein>
    <submittedName>
        <fullName evidence="2">Uncharacterized protein</fullName>
    </submittedName>
</protein>
<name>A0AAW5E328_9BACI</name>
<feature type="transmembrane region" description="Helical" evidence="1">
    <location>
        <begin position="31"/>
        <end position="50"/>
    </location>
</feature>
<dbReference type="InterPro" id="IPR048147">
    <property type="entry name" value="CBO0543-like"/>
</dbReference>
<feature type="transmembrane region" description="Helical" evidence="1">
    <location>
        <begin position="98"/>
        <end position="118"/>
    </location>
</feature>